<sequence>MFAIPEQFSTATKNQFEAQLAILNSFASTAFDSVQKIVDLNLNVVKSSLQESSAAAQQLISAKDPQEFFSLSAAQAQPTAEKALAYSRHLVGITTSTQAEFAKAAETQIAETNRKVLSLVEELSKNAPAGSENAIALIKSAIGNANAGYEQLSKTTKHAVETLEGNLNAAASQFASAAEKTTARARKAA</sequence>
<dbReference type="HOGENOM" id="CLU_112006_2_1_4"/>
<dbReference type="NCBIfam" id="TIGR01841">
    <property type="entry name" value="phasin"/>
    <property type="match status" value="1"/>
</dbReference>
<dbReference type="KEGG" id="har:HEAR0813"/>
<dbReference type="OrthoDB" id="5298576at2"/>
<accession>A4G3B8</accession>
<dbReference type="Proteomes" id="UP000006697">
    <property type="component" value="Chromosome"/>
</dbReference>
<proteinExistence type="predicted"/>
<evidence type="ECO:0000313" key="2">
    <source>
        <dbReference type="EMBL" id="CAL61005.1"/>
    </source>
</evidence>
<dbReference type="AlphaFoldDB" id="A4G3B8"/>
<evidence type="ECO:0000313" key="3">
    <source>
        <dbReference type="Proteomes" id="UP000006697"/>
    </source>
</evidence>
<feature type="domain" description="Phasin" evidence="1">
    <location>
        <begin position="6"/>
        <end position="109"/>
    </location>
</feature>
<dbReference type="Pfam" id="PF09361">
    <property type="entry name" value="Phasin_2"/>
    <property type="match status" value="1"/>
</dbReference>
<protein>
    <submittedName>
        <fullName evidence="2">Granule-associated protein Phasin</fullName>
    </submittedName>
</protein>
<dbReference type="InterPro" id="IPR018968">
    <property type="entry name" value="Phasin"/>
</dbReference>
<dbReference type="eggNOG" id="COG5490">
    <property type="taxonomic scope" value="Bacteria"/>
</dbReference>
<gene>
    <name evidence="2" type="primary">phaP</name>
    <name evidence="2" type="ordered locus">HEAR0813</name>
</gene>
<dbReference type="InterPro" id="IPR010127">
    <property type="entry name" value="Phasin_subfam-1"/>
</dbReference>
<dbReference type="STRING" id="204773.HEAR0813"/>
<reference evidence="2 3" key="1">
    <citation type="journal article" date="2007" name="PLoS Genet.">
        <title>A tale of two oxidation states: bacterial colonization of arsenic-rich environments.</title>
        <authorList>
            <person name="Muller D."/>
            <person name="Medigue C."/>
            <person name="Koechler S."/>
            <person name="Barbe V."/>
            <person name="Barakat M."/>
            <person name="Talla E."/>
            <person name="Bonnefoy V."/>
            <person name="Krin E."/>
            <person name="Arsene-Ploetze F."/>
            <person name="Carapito C."/>
            <person name="Chandler M."/>
            <person name="Cournoyer B."/>
            <person name="Cruveiller S."/>
            <person name="Dossat C."/>
            <person name="Duval S."/>
            <person name="Heymann M."/>
            <person name="Leize E."/>
            <person name="Lieutaud A."/>
            <person name="Lievremont D."/>
            <person name="Makita Y."/>
            <person name="Mangenot S."/>
            <person name="Nitschke W."/>
            <person name="Ortet P."/>
            <person name="Perdrial N."/>
            <person name="Schoepp B."/>
            <person name="Siguier N."/>
            <person name="Simeonova D.D."/>
            <person name="Rouy Z."/>
            <person name="Segurens B."/>
            <person name="Turlin E."/>
            <person name="Vallenet D."/>
            <person name="Van Dorsselaer A."/>
            <person name="Weiss S."/>
            <person name="Weissenbach J."/>
            <person name="Lett M.C."/>
            <person name="Danchin A."/>
            <person name="Bertin P.N."/>
        </authorList>
    </citation>
    <scope>NUCLEOTIDE SEQUENCE [LARGE SCALE GENOMIC DNA]</scope>
    <source>
        <strain evidence="3">ULPAs1</strain>
    </source>
</reference>
<keyword evidence="3" id="KW-1185">Reference proteome</keyword>
<name>A4G3B8_HERAR</name>
<organism evidence="2 3">
    <name type="scientific">Herminiimonas arsenicoxydans</name>
    <dbReference type="NCBI Taxonomy" id="204773"/>
    <lineage>
        <taxon>Bacteria</taxon>
        <taxon>Pseudomonadati</taxon>
        <taxon>Pseudomonadota</taxon>
        <taxon>Betaproteobacteria</taxon>
        <taxon>Burkholderiales</taxon>
        <taxon>Oxalobacteraceae</taxon>
        <taxon>Herminiimonas</taxon>
    </lineage>
</organism>
<evidence type="ECO:0000259" key="1">
    <source>
        <dbReference type="Pfam" id="PF09361"/>
    </source>
</evidence>
<dbReference type="EMBL" id="CU207211">
    <property type="protein sequence ID" value="CAL61005.1"/>
    <property type="molecule type" value="Genomic_DNA"/>
</dbReference>